<gene>
    <name evidence="6" type="ORF">IAA45_08485</name>
</gene>
<comment type="similarity">
    <text evidence="1">Belongs to the LysR transcriptional regulatory family.</text>
</comment>
<dbReference type="CDD" id="cd05466">
    <property type="entry name" value="PBP2_LTTR_substrate"/>
    <property type="match status" value="1"/>
</dbReference>
<feature type="domain" description="HTH lysR-type" evidence="5">
    <location>
        <begin position="1"/>
        <end position="40"/>
    </location>
</feature>
<evidence type="ECO:0000259" key="5">
    <source>
        <dbReference type="PROSITE" id="PS50931"/>
    </source>
</evidence>
<comment type="caution">
    <text evidence="6">The sequence shown here is derived from an EMBL/GenBank/DDBJ whole genome shotgun (WGS) entry which is preliminary data.</text>
</comment>
<dbReference type="GO" id="GO:0032993">
    <property type="term" value="C:protein-DNA complex"/>
    <property type="evidence" value="ECO:0007669"/>
    <property type="project" value="TreeGrafter"/>
</dbReference>
<dbReference type="Pfam" id="PF00126">
    <property type="entry name" value="HTH_1"/>
    <property type="match status" value="1"/>
</dbReference>
<dbReference type="PANTHER" id="PTHR30346:SF28">
    <property type="entry name" value="HTH-TYPE TRANSCRIPTIONAL REGULATOR CYNR"/>
    <property type="match status" value="1"/>
</dbReference>
<accession>A0A9D1WI97</accession>
<dbReference type="InterPro" id="IPR036390">
    <property type="entry name" value="WH_DNA-bd_sf"/>
</dbReference>
<dbReference type="SUPFAM" id="SSF53850">
    <property type="entry name" value="Periplasmic binding protein-like II"/>
    <property type="match status" value="1"/>
</dbReference>
<evidence type="ECO:0000256" key="3">
    <source>
        <dbReference type="ARBA" id="ARBA00023125"/>
    </source>
</evidence>
<evidence type="ECO:0000256" key="1">
    <source>
        <dbReference type="ARBA" id="ARBA00009437"/>
    </source>
</evidence>
<dbReference type="InterPro" id="IPR000847">
    <property type="entry name" value="LysR_HTH_N"/>
</dbReference>
<dbReference type="InterPro" id="IPR036388">
    <property type="entry name" value="WH-like_DNA-bd_sf"/>
</dbReference>
<dbReference type="SUPFAM" id="SSF46785">
    <property type="entry name" value="Winged helix' DNA-binding domain"/>
    <property type="match status" value="1"/>
</dbReference>
<keyword evidence="4" id="KW-0804">Transcription</keyword>
<dbReference type="Pfam" id="PF03466">
    <property type="entry name" value="LysR_substrate"/>
    <property type="match status" value="1"/>
</dbReference>
<dbReference type="GO" id="GO:0003700">
    <property type="term" value="F:DNA-binding transcription factor activity"/>
    <property type="evidence" value="ECO:0007669"/>
    <property type="project" value="InterPro"/>
</dbReference>
<keyword evidence="3" id="KW-0238">DNA-binding</keyword>
<dbReference type="GO" id="GO:0003677">
    <property type="term" value="F:DNA binding"/>
    <property type="evidence" value="ECO:0007669"/>
    <property type="project" value="UniProtKB-KW"/>
</dbReference>
<feature type="non-terminal residue" evidence="6">
    <location>
        <position position="1"/>
    </location>
</feature>
<dbReference type="Proteomes" id="UP000886817">
    <property type="component" value="Unassembled WGS sequence"/>
</dbReference>
<name>A0A9D1WI97_9FIRM</name>
<reference evidence="6" key="1">
    <citation type="journal article" date="2021" name="PeerJ">
        <title>Extensive microbial diversity within the chicken gut microbiome revealed by metagenomics and culture.</title>
        <authorList>
            <person name="Gilroy R."/>
            <person name="Ravi A."/>
            <person name="Getino M."/>
            <person name="Pursley I."/>
            <person name="Horton D.L."/>
            <person name="Alikhan N.F."/>
            <person name="Baker D."/>
            <person name="Gharbi K."/>
            <person name="Hall N."/>
            <person name="Watson M."/>
            <person name="Adriaenssens E.M."/>
            <person name="Foster-Nyarko E."/>
            <person name="Jarju S."/>
            <person name="Secka A."/>
            <person name="Antonio M."/>
            <person name="Oren A."/>
            <person name="Chaudhuri R.R."/>
            <person name="La Ragione R."/>
            <person name="Hildebrand F."/>
            <person name="Pallen M.J."/>
        </authorList>
    </citation>
    <scope>NUCLEOTIDE SEQUENCE</scope>
    <source>
        <strain evidence="6">ChiSjej1B19-8411</strain>
    </source>
</reference>
<evidence type="ECO:0000256" key="2">
    <source>
        <dbReference type="ARBA" id="ARBA00023015"/>
    </source>
</evidence>
<keyword evidence="2" id="KW-0805">Transcription regulation</keyword>
<dbReference type="PROSITE" id="PS50931">
    <property type="entry name" value="HTH_LYSR"/>
    <property type="match status" value="1"/>
</dbReference>
<evidence type="ECO:0000256" key="4">
    <source>
        <dbReference type="ARBA" id="ARBA00023163"/>
    </source>
</evidence>
<dbReference type="InterPro" id="IPR005119">
    <property type="entry name" value="LysR_subst-bd"/>
</dbReference>
<sequence length="278" mass="31564">SEAAVECHISQSAISQQIKALENELGFLLLERKNRKFILTPAGEHFYKKSLVLLADYEQLCNESARIARGDEVLLKLGYPRSYGGKEVPLALEEFSAKYPRISVQILYGDHEELFELLRREGIDLAFSDQRRAFSDEYVNLVMTASHMYIEVSCRNAIAGLSSITTQELKNLPCILVSSKEQWETEQDYYRTVIGLQGGFLRAENLEEARLLVISGQGFLPVEGDSSPPASYGASICRIPLFRSSEPVIRNYCLFWKKSNSGYYTEEFAEILKRQFDS</sequence>
<organism evidence="6 7">
    <name type="scientific">Candidatus Blautia gallistercoris</name>
    <dbReference type="NCBI Taxonomy" id="2838490"/>
    <lineage>
        <taxon>Bacteria</taxon>
        <taxon>Bacillati</taxon>
        <taxon>Bacillota</taxon>
        <taxon>Clostridia</taxon>
        <taxon>Lachnospirales</taxon>
        <taxon>Lachnospiraceae</taxon>
        <taxon>Blautia</taxon>
    </lineage>
</organism>
<dbReference type="PANTHER" id="PTHR30346">
    <property type="entry name" value="TRANSCRIPTIONAL DUAL REGULATOR HCAR-RELATED"/>
    <property type="match status" value="1"/>
</dbReference>
<dbReference type="Gene3D" id="3.40.190.10">
    <property type="entry name" value="Periplasmic binding protein-like II"/>
    <property type="match status" value="2"/>
</dbReference>
<dbReference type="Gene3D" id="1.10.10.10">
    <property type="entry name" value="Winged helix-like DNA-binding domain superfamily/Winged helix DNA-binding domain"/>
    <property type="match status" value="1"/>
</dbReference>
<protein>
    <submittedName>
        <fullName evidence="6">LysR family transcriptional regulator</fullName>
    </submittedName>
</protein>
<evidence type="ECO:0000313" key="7">
    <source>
        <dbReference type="Proteomes" id="UP000886817"/>
    </source>
</evidence>
<dbReference type="EMBL" id="DXEX01000184">
    <property type="protein sequence ID" value="HIX59736.1"/>
    <property type="molecule type" value="Genomic_DNA"/>
</dbReference>
<evidence type="ECO:0000313" key="6">
    <source>
        <dbReference type="EMBL" id="HIX59736.1"/>
    </source>
</evidence>
<reference evidence="6" key="2">
    <citation type="submission" date="2021-04" db="EMBL/GenBank/DDBJ databases">
        <authorList>
            <person name="Gilroy R."/>
        </authorList>
    </citation>
    <scope>NUCLEOTIDE SEQUENCE</scope>
    <source>
        <strain evidence="6">ChiSjej1B19-8411</strain>
    </source>
</reference>
<proteinExistence type="inferred from homology"/>
<dbReference type="AlphaFoldDB" id="A0A9D1WI97"/>